<dbReference type="InterPro" id="IPR035986">
    <property type="entry name" value="PKD_dom_sf"/>
</dbReference>
<evidence type="ECO:0000256" key="3">
    <source>
        <dbReference type="SAM" id="SignalP"/>
    </source>
</evidence>
<dbReference type="PANTHER" id="PTHR40469:SF2">
    <property type="entry name" value="GALACTOSE-BINDING DOMAIN-LIKE SUPERFAMILY PROTEIN"/>
    <property type="match status" value="1"/>
</dbReference>
<evidence type="ECO:0000256" key="1">
    <source>
        <dbReference type="ARBA" id="ARBA00022729"/>
    </source>
</evidence>
<dbReference type="SUPFAM" id="SSF49299">
    <property type="entry name" value="PKD domain"/>
    <property type="match status" value="4"/>
</dbReference>
<dbReference type="Proteomes" id="UP001147653">
    <property type="component" value="Unassembled WGS sequence"/>
</dbReference>
<dbReference type="Pfam" id="PF03422">
    <property type="entry name" value="CBM_6"/>
    <property type="match status" value="1"/>
</dbReference>
<feature type="region of interest" description="Disordered" evidence="2">
    <location>
        <begin position="1667"/>
        <end position="1687"/>
    </location>
</feature>
<dbReference type="Gene3D" id="2.120.10.30">
    <property type="entry name" value="TolB, C-terminal domain"/>
    <property type="match status" value="1"/>
</dbReference>
<dbReference type="InterPro" id="IPR029062">
    <property type="entry name" value="Class_I_gatase-like"/>
</dbReference>
<dbReference type="Gene3D" id="3.40.50.880">
    <property type="match status" value="2"/>
</dbReference>
<dbReference type="EMBL" id="JAPDDP010000042">
    <property type="protein sequence ID" value="MDA0182862.1"/>
    <property type="molecule type" value="Genomic_DNA"/>
</dbReference>
<dbReference type="Pfam" id="PF18911">
    <property type="entry name" value="PKD_4"/>
    <property type="match status" value="4"/>
</dbReference>
<accession>A0A9X3NK58</accession>
<dbReference type="Gene3D" id="2.60.120.200">
    <property type="match status" value="4"/>
</dbReference>
<evidence type="ECO:0000256" key="2">
    <source>
        <dbReference type="SAM" id="MobiDB-lite"/>
    </source>
</evidence>
<feature type="domain" description="PKD" evidence="4">
    <location>
        <begin position="820"/>
        <end position="902"/>
    </location>
</feature>
<reference evidence="6" key="1">
    <citation type="submission" date="2022-10" db="EMBL/GenBank/DDBJ databases">
        <title>The WGS of Solirubrobacter phytolaccae KCTC 29190.</title>
        <authorList>
            <person name="Jiang Z."/>
        </authorList>
    </citation>
    <scope>NUCLEOTIDE SEQUENCE</scope>
    <source>
        <strain evidence="6">KCTC 29190</strain>
    </source>
</reference>
<dbReference type="InterPro" id="IPR011041">
    <property type="entry name" value="Quinoprot_gluc/sorb_DH_b-prop"/>
</dbReference>
<dbReference type="Pfam" id="PF07995">
    <property type="entry name" value="GSDH"/>
    <property type="match status" value="1"/>
</dbReference>
<dbReference type="RefSeq" id="WP_270027245.1">
    <property type="nucleotide sequence ID" value="NZ_JAPDDP010000042.1"/>
</dbReference>
<dbReference type="InterPro" id="IPR022409">
    <property type="entry name" value="PKD/Chitinase_dom"/>
</dbReference>
<dbReference type="CDD" id="cd04084">
    <property type="entry name" value="CBM6_xylanase-like"/>
    <property type="match status" value="1"/>
</dbReference>
<dbReference type="PROSITE" id="PS50093">
    <property type="entry name" value="PKD"/>
    <property type="match status" value="4"/>
</dbReference>
<dbReference type="PANTHER" id="PTHR40469">
    <property type="entry name" value="SECRETED GLYCOSYL HYDROLASE"/>
    <property type="match status" value="1"/>
</dbReference>
<feature type="compositionally biased region" description="Gly residues" evidence="2">
    <location>
        <begin position="1667"/>
        <end position="1677"/>
    </location>
</feature>
<dbReference type="Pfam" id="PF17851">
    <property type="entry name" value="GH43_C2"/>
    <property type="match status" value="3"/>
</dbReference>
<sequence>MRRMRYALLAVVAAIAWAMSASPVRAAETVVIDAVDSPAQVWSPANRTIKVGDTVRWEFDQAQATHSLKSQGANWTAPINEIREVNGAPISRTFTATGTYDFLCDLHPGMTGKITVEAANSLSKVLVFSKTGGFRHDSIPQGIAAVQALGAANGFTVDATEDAAAFTAANLAQYDVVVFMSTTGEILNDAQQTAFEGYIKAGGGFAGVHAASDTEYSWPWFGELVGGYFRNHPPGTPTAAVDIEDGDEPSTTGLPTRWTRTDEWYNFQHPVTPAINGNTTVADYSPRARQVKVLATVDESTYDEQDGNTIDDDHPVAWCSNFDGGISWYTAMGHTQASFTDTQFRQHLLGGLRTAAGVAGDCGEQRTPPPTSEDFEKITINNDTNAPMEIDIANDGRAFYIELDGRVQMWNPTTQVTTTVGTIPVTLSHENGLLGIQLAENFDQTGHIYLAYSALPDASGQNRVSRFTLTGNVLGSEQIIYTWQHQRQECCHTGGSLEWGANGDLYISTGDNTNPFAHGFNPTDERAGRQIWDAQRTSGNTNNPNGKILRIRPIPNATGTAGLGTTYTIPQGNLFDEAADTTNRTLPEIYAMGFRNPFRIHYDKKTGWILMGDYGPDAGSTDPNRGPQGSVEWNVVKQPGNYGWPYCIRENVAYKDITYTSDSGGTVKGDYSCSNPVNDSPNNTGLTNLPPAIPASMWMGYSETDTRFPDLGGGGAPMGGTRYYFDEDSDSDTKFPRFYDGQWFIGEWNNDWIKTADLNNQGLVTGVSNWARTTGYISPMDMEFGPDGSLYVVEWGQGFAENNADSGVYRVDYISGSRTPIAAAAVNNDAVPVGTTVQFSSAGSNDPDGTALTYLWNFGDGTPTSTAPNPSHQYTAAGTYDATLTVTDESGATAVDTVRVVVGNQRPVVTIELPENGKIADFGDKIPYKVSVTDPDGGSTGAGTIPCSAIRIEVKLGHDTHAHELSTLNNCEGTFTVTSVDGHGVNANVFTVVTASYTDAGNGPAAGVTGSAEAILQPKLKQAEYYLTTGRTADGRGTGDPGVTQEATTDVGGGNAAAFIEDGDWISFNPYNLEDLTKATFRVASAGAGGIIELRYDAADGPLVAATPLIAPTGGWQTWQDVTINLPTTIPQGTHRLFIVFRHPTNTGSLMNLNYFKFTGKGAAITAPPEVNATAEPVSGEAPLNVAFNADATDAEGEALTYAWDFGVPGTDADKSTEKAPNYTYTTPGNYTATVTVTDASGGKSSDTVEVRVTRPLDECPTGPVRSDEFDGNALDGKWTVTRPDAANPLSVSGGVLNLPISPGSMYGAGTTAKNIVTQDLPDGAFTATAKISASALTENYHQAGLRVWAGDDNWASVHMIYAGSGRDIEFITETNGNPRNEATDKLGGIPADAPLDYYVRIISDGSNLTAAYSYDGTTFTPVGRPVSLATFTDAKIGPAALSDQAVTTPVARFDWVRFDPDGSGGGGSEGIVDDFDGTELDAAWSRVRATQAAVVGSGTLQIPARPGDIYQTRNDAQDLIVRDAPDGAWQAITKINFEGTAQYQQAGIMVYGNDDNFTKFGRIAHSTAGDEKFEFINEVNAVARNEAADSTANIPATFPDDFWLRLTSDGTNVVGHYSTDGTTWTAAGRPAVLPADAKIGLFAFSNDGVGNPVAAFDSFTLTGDEVGGGGGGGGTPSGPSYDDQFDGASLDKTRWDAIVRDNPAEYNLAGGEFNLTLTQGDIYTGDTTPPPNGFILQDASHAGADWVIETKISDYTNDGGYAQGGLLAYLNGDNYVKFDVITDPNNTRANRIELRSEVAGAIQQPETNANLTGTQVNGPFWLRLTKAGNNYSGEYSFDGVAWTPFPGGPVVNPMASPDFGIFGFSPQAAGVGDVVSFDYFTLNGPDPSSCEQCDGPGDAFDGDTLNAERWNANAHDDPTKYAVADGALKVTTTAGEIYQGSTGGGPLLLQAADHAGADWVLETKLTNTLDGGYSQGGILAYGDDNNYVKINAISDENNAQVNRLELRSEVGGTVSATPTDPAVTAAQGHGPIWLKLTKSGNTYSGQYKFTETGEWLNFSGTVTNAMVAPKFGLYTQGVQQAGDTVTFEYFSVDGDATGCPPTDENEPPTIESATATPTSGFAPLEVKFDVTASDEDDDDLTYSWDFDGDGDSDSTTEDPTHTYTAAGTYEAEVTVSDGEDERTRTVTVTVFGADDPEARFRVLVFSKTTGFRHDSIDEGIAAVRALGTANDFQVDATEDAGVFNAAALAHYDAVIFMSTTGDPLNAAQQTAFENYIKGGGGYVGVHAAADTEYEWPFYGQLVGAYFQSHPAGTPTATVRVDDLDHHSTLGLPNPWPRVDEWYNYQSPVNPVVGGGGADYSPRGQVHVLLTVDETTYEEGDGNTTDDDHPISWCQRYQGGRSWYTGLGHTAATFSEADFLKHFLGGIEVAAGAVADADCGKQGGNQPPAVSIQRNPAGDVFPGDPVAFTATATDPDGDTLTYEWDFGDGGTATTKDAMHTYTEPGVWYAKLTVRDGRGGRDQALIPVNVQPYGGENEEEVGVGGLVPGTLALDIKGSANLGVFTPGVARDYTASLAATATSSATAAELTVRDPSANAPGHLVNGSSSLPQALQIRATDAANPSTAFAPLPGTANARLRLLSFPTPVSGHELEIDFKQSIAANDQLVTGGYGKVLVFALSATTP</sequence>
<dbReference type="GO" id="GO:0005975">
    <property type="term" value="P:carbohydrate metabolic process"/>
    <property type="evidence" value="ECO:0007669"/>
    <property type="project" value="UniProtKB-ARBA"/>
</dbReference>
<evidence type="ECO:0000259" key="4">
    <source>
        <dbReference type="PROSITE" id="PS50093"/>
    </source>
</evidence>
<dbReference type="Gene3D" id="2.60.40.10">
    <property type="entry name" value="Immunoglobulins"/>
    <property type="match status" value="4"/>
</dbReference>
<dbReference type="Gene3D" id="2.60.40.420">
    <property type="entry name" value="Cupredoxins - blue copper proteins"/>
    <property type="match status" value="1"/>
</dbReference>
<dbReference type="InterPro" id="IPR029010">
    <property type="entry name" value="ThuA-like"/>
</dbReference>
<name>A0A9X3NK58_9ACTN</name>
<dbReference type="InterPro" id="IPR008979">
    <property type="entry name" value="Galactose-bd-like_sf"/>
</dbReference>
<feature type="signal peptide" evidence="3">
    <location>
        <begin position="1"/>
        <end position="26"/>
    </location>
</feature>
<feature type="domain" description="PKD" evidence="4">
    <location>
        <begin position="2477"/>
        <end position="2530"/>
    </location>
</feature>
<evidence type="ECO:0000259" key="5">
    <source>
        <dbReference type="PROSITE" id="PS51175"/>
    </source>
</evidence>
<dbReference type="SUPFAM" id="SSF52317">
    <property type="entry name" value="Class I glutamine amidotransferase-like"/>
    <property type="match status" value="2"/>
</dbReference>
<comment type="caution">
    <text evidence="6">The sequence shown here is derived from an EMBL/GenBank/DDBJ whole genome shotgun (WGS) entry which is preliminary data.</text>
</comment>
<dbReference type="SMART" id="SM00089">
    <property type="entry name" value="PKD"/>
    <property type="match status" value="4"/>
</dbReference>
<keyword evidence="7" id="KW-1185">Reference proteome</keyword>
<feature type="region of interest" description="Disordered" evidence="2">
    <location>
        <begin position="2097"/>
        <end position="2118"/>
    </location>
</feature>
<gene>
    <name evidence="6" type="ORF">OJ997_21295</name>
</gene>
<dbReference type="InterPro" id="IPR011042">
    <property type="entry name" value="6-blade_b-propeller_TolB-like"/>
</dbReference>
<dbReference type="Gene3D" id="2.60.120.260">
    <property type="entry name" value="Galactose-binding domain-like"/>
    <property type="match status" value="1"/>
</dbReference>
<feature type="chain" id="PRO_5040875312" evidence="3">
    <location>
        <begin position="27"/>
        <end position="2683"/>
    </location>
</feature>
<dbReference type="CDD" id="cd00146">
    <property type="entry name" value="PKD"/>
    <property type="match status" value="4"/>
</dbReference>
<dbReference type="InterPro" id="IPR005084">
    <property type="entry name" value="CBM6"/>
</dbReference>
<dbReference type="SMART" id="SM00606">
    <property type="entry name" value="CBD_IV"/>
    <property type="match status" value="1"/>
</dbReference>
<evidence type="ECO:0000313" key="7">
    <source>
        <dbReference type="Proteomes" id="UP001147653"/>
    </source>
</evidence>
<dbReference type="InterPro" id="IPR041542">
    <property type="entry name" value="GH43_C2"/>
</dbReference>
<dbReference type="SUPFAM" id="SSF49785">
    <property type="entry name" value="Galactose-binding domain-like"/>
    <property type="match status" value="1"/>
</dbReference>
<dbReference type="SUPFAM" id="SSF49503">
    <property type="entry name" value="Cupredoxins"/>
    <property type="match status" value="1"/>
</dbReference>
<dbReference type="Pfam" id="PF06283">
    <property type="entry name" value="ThuA"/>
    <property type="match status" value="2"/>
</dbReference>
<dbReference type="InterPro" id="IPR000601">
    <property type="entry name" value="PKD_dom"/>
</dbReference>
<dbReference type="InterPro" id="IPR013783">
    <property type="entry name" value="Ig-like_fold"/>
</dbReference>
<feature type="domain" description="CBM6" evidence="5">
    <location>
        <begin position="1018"/>
        <end position="1159"/>
    </location>
</feature>
<dbReference type="SUPFAM" id="SSF49899">
    <property type="entry name" value="Concanavalin A-like lectins/glucanases"/>
    <property type="match status" value="4"/>
</dbReference>
<evidence type="ECO:0000313" key="6">
    <source>
        <dbReference type="EMBL" id="MDA0182862.1"/>
    </source>
</evidence>
<dbReference type="GO" id="GO:0030246">
    <property type="term" value="F:carbohydrate binding"/>
    <property type="evidence" value="ECO:0007669"/>
    <property type="project" value="InterPro"/>
</dbReference>
<proteinExistence type="predicted"/>
<feature type="domain" description="PKD" evidence="4">
    <location>
        <begin position="2110"/>
        <end position="2191"/>
    </location>
</feature>
<dbReference type="PROSITE" id="PS51175">
    <property type="entry name" value="CBM6"/>
    <property type="match status" value="1"/>
</dbReference>
<dbReference type="InterPro" id="IPR013320">
    <property type="entry name" value="ConA-like_dom_sf"/>
</dbReference>
<keyword evidence="1 3" id="KW-0732">Signal</keyword>
<dbReference type="InterPro" id="IPR008972">
    <property type="entry name" value="Cupredoxin"/>
</dbReference>
<protein>
    <submittedName>
        <fullName evidence="6">ThuA domain-containing protein</fullName>
    </submittedName>
</protein>
<organism evidence="6 7">
    <name type="scientific">Solirubrobacter phytolaccae</name>
    <dbReference type="NCBI Taxonomy" id="1404360"/>
    <lineage>
        <taxon>Bacteria</taxon>
        <taxon>Bacillati</taxon>
        <taxon>Actinomycetota</taxon>
        <taxon>Thermoleophilia</taxon>
        <taxon>Solirubrobacterales</taxon>
        <taxon>Solirubrobacteraceae</taxon>
        <taxon>Solirubrobacter</taxon>
    </lineage>
</organism>
<dbReference type="SUPFAM" id="SSF50952">
    <property type="entry name" value="Soluble quinoprotein glucose dehydrogenase"/>
    <property type="match status" value="1"/>
</dbReference>
<dbReference type="InterPro" id="IPR006584">
    <property type="entry name" value="Cellulose-bd_IV"/>
</dbReference>
<feature type="domain" description="PKD" evidence="4">
    <location>
        <begin position="1169"/>
        <end position="1254"/>
    </location>
</feature>
<dbReference type="InterPro" id="IPR012938">
    <property type="entry name" value="Glc/Sorbosone_DH"/>
</dbReference>